<protein>
    <submittedName>
        <fullName evidence="2">Unnamed protein product</fullName>
    </submittedName>
</protein>
<accession>A0A9W6WBU5</accession>
<comment type="caution">
    <text evidence="2">The sequence shown here is derived from an EMBL/GenBank/DDBJ whole genome shotgun (WGS) entry which is preliminary data.</text>
</comment>
<feature type="region of interest" description="Disordered" evidence="1">
    <location>
        <begin position="1"/>
        <end position="73"/>
    </location>
</feature>
<proteinExistence type="predicted"/>
<name>A0A9W6WBU5_CANBO</name>
<evidence type="ECO:0000313" key="3">
    <source>
        <dbReference type="Proteomes" id="UP001165120"/>
    </source>
</evidence>
<keyword evidence="3" id="KW-1185">Reference proteome</keyword>
<dbReference type="AlphaFoldDB" id="A0A9W6WBU5"/>
<feature type="compositionally biased region" description="Low complexity" evidence="1">
    <location>
        <begin position="1"/>
        <end position="40"/>
    </location>
</feature>
<reference evidence="2" key="1">
    <citation type="submission" date="2023-04" db="EMBL/GenBank/DDBJ databases">
        <title>Candida boidinii NBRC 10035.</title>
        <authorList>
            <person name="Ichikawa N."/>
            <person name="Sato H."/>
            <person name="Tonouchi N."/>
        </authorList>
    </citation>
    <scope>NUCLEOTIDE SEQUENCE</scope>
    <source>
        <strain evidence="2">NBRC 10035</strain>
    </source>
</reference>
<gene>
    <name evidence="2" type="ORF">Cboi02_000477500</name>
</gene>
<dbReference type="EMBL" id="BSXN01002048">
    <property type="protein sequence ID" value="GME75408.1"/>
    <property type="molecule type" value="Genomic_DNA"/>
</dbReference>
<organism evidence="2 3">
    <name type="scientific">Candida boidinii</name>
    <name type="common">Yeast</name>
    <dbReference type="NCBI Taxonomy" id="5477"/>
    <lineage>
        <taxon>Eukaryota</taxon>
        <taxon>Fungi</taxon>
        <taxon>Dikarya</taxon>
        <taxon>Ascomycota</taxon>
        <taxon>Saccharomycotina</taxon>
        <taxon>Pichiomycetes</taxon>
        <taxon>Pichiales</taxon>
        <taxon>Pichiaceae</taxon>
        <taxon>Ogataea</taxon>
        <taxon>Ogataea/Candida clade</taxon>
    </lineage>
</organism>
<feature type="compositionally biased region" description="Polar residues" evidence="1">
    <location>
        <begin position="56"/>
        <end position="73"/>
    </location>
</feature>
<sequence>MNNEYQFQPEQNYQQPPQNYQQPPQNSQQPLQFYQQPVQQNEQYANSQHDSKPEYQSDNQRSISPHTRVFSSGNERYKIGVSANGANREGNLDVHYCCVRCCIT</sequence>
<evidence type="ECO:0000256" key="1">
    <source>
        <dbReference type="SAM" id="MobiDB-lite"/>
    </source>
</evidence>
<evidence type="ECO:0000313" key="2">
    <source>
        <dbReference type="EMBL" id="GME75408.1"/>
    </source>
</evidence>
<dbReference type="Proteomes" id="UP001165120">
    <property type="component" value="Unassembled WGS sequence"/>
</dbReference>